<proteinExistence type="predicted"/>
<keyword evidence="2" id="KW-1185">Reference proteome</keyword>
<sequence length="365" mass="41093">MHEKTSKVDSTTCLTEEAHSCGQCQRIRPLQPSIEADDTPNGELHSEALRPSIVADDAPVGGLHYQHATTPRATNAAEDASHVTGTLHTCAEIESTLQGQLQATVSATLSVLERPPITPMHHNPNAANWQYELHAMDLTSTFSDPVESAVTVPDHPIAPVVPIEVSQDEVTPSNNRHPQIRILSDVPVPKELYITSIFPERSTHTNFELVIPDRNRTSQMISTVSEEEHCGKRGDPLKIARDSKQYDDRSEVSSSENATSDTDMDEGKGDSFETNNSQISKNNTERQRKLVRERVKRCRERKRLQRTNIDKWCFMCRHNHETPKKWIKCNHCDSEKADLACLEKKNIQEFVCSKCKKGRTERGKE</sequence>
<comment type="caution">
    <text evidence="1">The sequence shown here is derived from an EMBL/GenBank/DDBJ whole genome shotgun (WGS) entry which is preliminary data.</text>
</comment>
<gene>
    <name evidence="1" type="ORF">QAD02_003223</name>
</gene>
<organism evidence="1 2">
    <name type="scientific">Eretmocerus hayati</name>
    <dbReference type="NCBI Taxonomy" id="131215"/>
    <lineage>
        <taxon>Eukaryota</taxon>
        <taxon>Metazoa</taxon>
        <taxon>Ecdysozoa</taxon>
        <taxon>Arthropoda</taxon>
        <taxon>Hexapoda</taxon>
        <taxon>Insecta</taxon>
        <taxon>Pterygota</taxon>
        <taxon>Neoptera</taxon>
        <taxon>Endopterygota</taxon>
        <taxon>Hymenoptera</taxon>
        <taxon>Apocrita</taxon>
        <taxon>Proctotrupomorpha</taxon>
        <taxon>Chalcidoidea</taxon>
        <taxon>Aphelinidae</taxon>
        <taxon>Aphelininae</taxon>
        <taxon>Eretmocerus</taxon>
    </lineage>
</organism>
<evidence type="ECO:0000313" key="2">
    <source>
        <dbReference type="Proteomes" id="UP001239111"/>
    </source>
</evidence>
<protein>
    <submittedName>
        <fullName evidence="1">Uncharacterized protein</fullName>
    </submittedName>
</protein>
<dbReference type="Proteomes" id="UP001239111">
    <property type="component" value="Chromosome 3"/>
</dbReference>
<evidence type="ECO:0000313" key="1">
    <source>
        <dbReference type="EMBL" id="KAJ8671964.1"/>
    </source>
</evidence>
<reference evidence="1" key="1">
    <citation type="submission" date="2023-04" db="EMBL/GenBank/DDBJ databases">
        <title>A chromosome-level genome assembly of the parasitoid wasp Eretmocerus hayati.</title>
        <authorList>
            <person name="Zhong Y."/>
            <person name="Liu S."/>
            <person name="Liu Y."/>
        </authorList>
    </citation>
    <scope>NUCLEOTIDE SEQUENCE</scope>
    <source>
        <strain evidence="1">ZJU_SS_LIU_2023</strain>
    </source>
</reference>
<dbReference type="EMBL" id="CM056743">
    <property type="protein sequence ID" value="KAJ8671964.1"/>
    <property type="molecule type" value="Genomic_DNA"/>
</dbReference>
<accession>A0ACC2NL19</accession>
<name>A0ACC2NL19_9HYME</name>